<dbReference type="Pfam" id="PF12848">
    <property type="entry name" value="ABC_tran_Xtn"/>
    <property type="match status" value="1"/>
</dbReference>
<dbReference type="PROSITE" id="PS00211">
    <property type="entry name" value="ABC_TRANSPORTER_1"/>
    <property type="match status" value="1"/>
</dbReference>
<dbReference type="InterPro" id="IPR050611">
    <property type="entry name" value="ABCF"/>
</dbReference>
<proteinExistence type="predicted"/>
<sequence length="606" mass="69678">MARSIINIVNISKRFVHKVLLDNVNLLIEEKSKIGMIGRNGAGKTTLLKILMGLEEPDDGEIIFSDDVRIGYLRQQGDFDESEKVIDYLTRVTSKESWKCSKIASRFGIDHIKINYNLGSLSSGYRMRVKLAEMMLYEPNFLILDEPSNFLDLNTLIDLENFLMDYNGGFLIVSHDREFLKTTCEKTIEMENGKITYFPGNIEDYFEYKEEKEYTIKKYNKNVEERKAHLERFVERFRYKATKAKAVQSRIKQIEKLKTIEITHPAKNVRIKLPEVPEKKGFALISDDLDVGYGEKIVAESGRIEIARGSRVAVLGQNGEGKTTFLRTIAGRLEPVSGSYNYSYGIKIAYFGEDTYKNVTSNDTVLSYLKKNVKQGLLTQELLTLLGSFLFSGEDVNKDVKVLSGGEMARLSLLAAITQCADVLILDEPTNHLDFETVEALASSLRDYGGTIFFTSHDRTFASMLADTIIEVKDKKLSLYSGDYEAYVYRVRIEALEEEEKELEYQEKNGVKESSNNTDEKNNSNYEERKKIRNKLSKCESMLKKHEKQIEDYKKEEADILRFFETSSSYDDEKSKRLLEVKRLIEETENEWLLVNEEIDNIKAML</sequence>
<keyword evidence="1" id="KW-0677">Repeat</keyword>
<dbReference type="GO" id="GO:0005524">
    <property type="term" value="F:ATP binding"/>
    <property type="evidence" value="ECO:0007669"/>
    <property type="project" value="UniProtKB-KW"/>
</dbReference>
<dbReference type="PANTHER" id="PTHR19211">
    <property type="entry name" value="ATP-BINDING TRANSPORT PROTEIN-RELATED"/>
    <property type="match status" value="1"/>
</dbReference>
<name>A0ABT8YZ18_9SPIR</name>
<dbReference type="RefSeq" id="WP_304386044.1">
    <property type="nucleotide sequence ID" value="NZ_JAUPBL010000111.1"/>
</dbReference>
<feature type="domain" description="ABC transporter" evidence="5">
    <location>
        <begin position="6"/>
        <end position="217"/>
    </location>
</feature>
<evidence type="ECO:0000259" key="5">
    <source>
        <dbReference type="PROSITE" id="PS50893"/>
    </source>
</evidence>
<evidence type="ECO:0000256" key="2">
    <source>
        <dbReference type="ARBA" id="ARBA00022741"/>
    </source>
</evidence>
<comment type="caution">
    <text evidence="6">The sequence shown here is derived from an EMBL/GenBank/DDBJ whole genome shotgun (WGS) entry which is preliminary data.</text>
</comment>
<evidence type="ECO:0000256" key="4">
    <source>
        <dbReference type="SAM" id="MobiDB-lite"/>
    </source>
</evidence>
<protein>
    <submittedName>
        <fullName evidence="6">ABC-F family ATP-binding cassette domain-containing protein</fullName>
    </submittedName>
</protein>
<accession>A0ABT8YZ18</accession>
<dbReference type="InterPro" id="IPR003439">
    <property type="entry name" value="ABC_transporter-like_ATP-bd"/>
</dbReference>
<keyword evidence="2" id="KW-0547">Nucleotide-binding</keyword>
<reference evidence="6" key="1">
    <citation type="submission" date="2023-07" db="EMBL/GenBank/DDBJ databases">
        <title>Mucosal microbiota of week-old chicken and adult hens.</title>
        <authorList>
            <person name="Volf J."/>
            <person name="Karasova D."/>
            <person name="Crhanova M."/>
            <person name="Faldynova M."/>
            <person name="Prikrylova H."/>
            <person name="Zeman M."/>
            <person name="Babak V."/>
            <person name="Rajova J."/>
            <person name="Rychlik I."/>
        </authorList>
    </citation>
    <scope>NUCLEOTIDE SEQUENCE</scope>
    <source>
        <strain evidence="6">ET902</strain>
    </source>
</reference>
<evidence type="ECO:0000313" key="6">
    <source>
        <dbReference type="EMBL" id="MDO7021126.1"/>
    </source>
</evidence>
<dbReference type="Gene3D" id="3.40.50.300">
    <property type="entry name" value="P-loop containing nucleotide triphosphate hydrolases"/>
    <property type="match status" value="2"/>
</dbReference>
<feature type="domain" description="ABC transporter" evidence="5">
    <location>
        <begin position="284"/>
        <end position="499"/>
    </location>
</feature>
<dbReference type="InterPro" id="IPR017871">
    <property type="entry name" value="ABC_transporter-like_CS"/>
</dbReference>
<dbReference type="EMBL" id="JAUPBM010000144">
    <property type="protein sequence ID" value="MDO7021126.1"/>
    <property type="molecule type" value="Genomic_DNA"/>
</dbReference>
<dbReference type="CDD" id="cd03221">
    <property type="entry name" value="ABCF_EF-3"/>
    <property type="match status" value="2"/>
</dbReference>
<organism evidence="6 7">
    <name type="scientific">Brachyspira innocens</name>
    <dbReference type="NCBI Taxonomy" id="13264"/>
    <lineage>
        <taxon>Bacteria</taxon>
        <taxon>Pseudomonadati</taxon>
        <taxon>Spirochaetota</taxon>
        <taxon>Spirochaetia</taxon>
        <taxon>Brachyspirales</taxon>
        <taxon>Brachyspiraceae</taxon>
        <taxon>Brachyspira</taxon>
    </lineage>
</organism>
<dbReference type="Proteomes" id="UP001175147">
    <property type="component" value="Unassembled WGS sequence"/>
</dbReference>
<feature type="region of interest" description="Disordered" evidence="4">
    <location>
        <begin position="504"/>
        <end position="530"/>
    </location>
</feature>
<evidence type="ECO:0000313" key="7">
    <source>
        <dbReference type="Proteomes" id="UP001175147"/>
    </source>
</evidence>
<dbReference type="SUPFAM" id="SSF52540">
    <property type="entry name" value="P-loop containing nucleoside triphosphate hydrolases"/>
    <property type="match status" value="2"/>
</dbReference>
<dbReference type="Pfam" id="PF00005">
    <property type="entry name" value="ABC_tran"/>
    <property type="match status" value="2"/>
</dbReference>
<dbReference type="SMART" id="SM00382">
    <property type="entry name" value="AAA"/>
    <property type="match status" value="2"/>
</dbReference>
<dbReference type="InterPro" id="IPR027417">
    <property type="entry name" value="P-loop_NTPase"/>
</dbReference>
<feature type="compositionally biased region" description="Basic and acidic residues" evidence="4">
    <location>
        <begin position="518"/>
        <end position="530"/>
    </location>
</feature>
<gene>
    <name evidence="6" type="ORF">Q5M86_10090</name>
</gene>
<dbReference type="InterPro" id="IPR003593">
    <property type="entry name" value="AAA+_ATPase"/>
</dbReference>
<dbReference type="InterPro" id="IPR032781">
    <property type="entry name" value="ABC_tran_Xtn"/>
</dbReference>
<evidence type="ECO:0000256" key="3">
    <source>
        <dbReference type="ARBA" id="ARBA00022840"/>
    </source>
</evidence>
<evidence type="ECO:0000256" key="1">
    <source>
        <dbReference type="ARBA" id="ARBA00022737"/>
    </source>
</evidence>
<keyword evidence="7" id="KW-1185">Reference proteome</keyword>
<dbReference type="PROSITE" id="PS50893">
    <property type="entry name" value="ABC_TRANSPORTER_2"/>
    <property type="match status" value="2"/>
</dbReference>
<keyword evidence="3 6" id="KW-0067">ATP-binding</keyword>
<dbReference type="PANTHER" id="PTHR19211:SF14">
    <property type="entry name" value="ATP-BINDING CASSETTE SUB-FAMILY F MEMBER 1"/>
    <property type="match status" value="1"/>
</dbReference>